<dbReference type="PANTHER" id="PTHR44591">
    <property type="entry name" value="STRESS RESPONSE REGULATOR PROTEIN 1"/>
    <property type="match status" value="1"/>
</dbReference>
<dbReference type="GO" id="GO:0000160">
    <property type="term" value="P:phosphorelay signal transduction system"/>
    <property type="evidence" value="ECO:0007669"/>
    <property type="project" value="InterPro"/>
</dbReference>
<proteinExistence type="predicted"/>
<dbReference type="Proteomes" id="UP000249203">
    <property type="component" value="Unassembled WGS sequence"/>
</dbReference>
<evidence type="ECO:0000256" key="1">
    <source>
        <dbReference type="ARBA" id="ARBA00022553"/>
    </source>
</evidence>
<dbReference type="PROSITE" id="PS50110">
    <property type="entry name" value="RESPONSE_REGULATORY"/>
    <property type="match status" value="2"/>
</dbReference>
<evidence type="ECO:0000259" key="3">
    <source>
        <dbReference type="PROSITE" id="PS50110"/>
    </source>
</evidence>
<dbReference type="InterPro" id="IPR001789">
    <property type="entry name" value="Sig_transdc_resp-reg_receiver"/>
</dbReference>
<dbReference type="Proteomes" id="UP000287865">
    <property type="component" value="Unassembled WGS sequence"/>
</dbReference>
<dbReference type="AlphaFoldDB" id="A0A327X767"/>
<dbReference type="PANTHER" id="PTHR44591:SF3">
    <property type="entry name" value="RESPONSE REGULATORY DOMAIN-CONTAINING PROTEIN"/>
    <property type="match status" value="1"/>
</dbReference>
<dbReference type="SUPFAM" id="SSF52172">
    <property type="entry name" value="CheY-like"/>
    <property type="match status" value="2"/>
</dbReference>
<evidence type="ECO:0000313" key="6">
    <source>
        <dbReference type="Proteomes" id="UP000249203"/>
    </source>
</evidence>
<gene>
    <name evidence="4" type="ORF">B0I24_101360</name>
    <name evidence="5" type="ORF">CWE07_01740</name>
</gene>
<dbReference type="InterPro" id="IPR050595">
    <property type="entry name" value="Bact_response_regulator"/>
</dbReference>
<feature type="domain" description="Response regulatory" evidence="3">
    <location>
        <begin position="15"/>
        <end position="132"/>
    </location>
</feature>
<evidence type="ECO:0000313" key="4">
    <source>
        <dbReference type="EMBL" id="RAK01733.1"/>
    </source>
</evidence>
<evidence type="ECO:0000256" key="2">
    <source>
        <dbReference type="PROSITE-ProRule" id="PRU00169"/>
    </source>
</evidence>
<comment type="caution">
    <text evidence="2">Lacks conserved residue(s) required for the propagation of feature annotation.</text>
</comment>
<dbReference type="EMBL" id="QLMD01000001">
    <property type="protein sequence ID" value="RAK01733.1"/>
    <property type="molecule type" value="Genomic_DNA"/>
</dbReference>
<dbReference type="SMART" id="SM00448">
    <property type="entry name" value="REC"/>
    <property type="match status" value="2"/>
</dbReference>
<dbReference type="RefSeq" id="WP_111568205.1">
    <property type="nucleotide sequence ID" value="NZ_PIPK01000001.1"/>
</dbReference>
<keyword evidence="7" id="KW-1185">Reference proteome</keyword>
<organism evidence="4 6">
    <name type="scientific">Aliidiomarina maris</name>
    <dbReference type="NCBI Taxonomy" id="531312"/>
    <lineage>
        <taxon>Bacteria</taxon>
        <taxon>Pseudomonadati</taxon>
        <taxon>Pseudomonadota</taxon>
        <taxon>Gammaproteobacteria</taxon>
        <taxon>Alteromonadales</taxon>
        <taxon>Idiomarinaceae</taxon>
        <taxon>Aliidiomarina</taxon>
    </lineage>
</organism>
<sequence>MSANASDSSSASHLSILLIEPSEVQRKVITRHLKNAGVEQIEGVGSIAEAKQKLAYANPDLVASAMYFSDGTADDLLDFMFSHNHLRDIPFMLVSSEHKRNYLEQYKQAGVVAILPKPFTIDHLQRALNATIDLIEPQTMQLKNFETEDLHVLVVDDSTTSRHYLTRVLNSIGVEAVAEAESGDQAIAYLSEHSVDLIVTDYHMPNMNGDEFASRVRAQLNDAHVPILMVSARADELTLEQIEQAGVNALSDKPFEPATLRALLSRILDI</sequence>
<dbReference type="InterPro" id="IPR011006">
    <property type="entry name" value="CheY-like_superfamily"/>
</dbReference>
<dbReference type="Gene3D" id="3.40.50.2300">
    <property type="match status" value="2"/>
</dbReference>
<evidence type="ECO:0000313" key="5">
    <source>
        <dbReference type="EMBL" id="RUO28550.1"/>
    </source>
</evidence>
<protein>
    <submittedName>
        <fullName evidence="4">Response regulator receiver protein</fullName>
    </submittedName>
    <submittedName>
        <fullName evidence="5">Two-component system response regulator</fullName>
    </submittedName>
</protein>
<reference evidence="5 7" key="1">
    <citation type="journal article" date="2018" name="Front. Microbiol.">
        <title>Genome-Based Analysis Reveals the Taxonomy and Diversity of the Family Idiomarinaceae.</title>
        <authorList>
            <person name="Liu Y."/>
            <person name="Lai Q."/>
            <person name="Shao Z."/>
        </authorList>
    </citation>
    <scope>NUCLEOTIDE SEQUENCE [LARGE SCALE GENOMIC DNA]</scope>
    <source>
        <strain evidence="5 7">CF12-14</strain>
    </source>
</reference>
<accession>A0A327X767</accession>
<dbReference type="EMBL" id="PIPK01000001">
    <property type="protein sequence ID" value="RUO28550.1"/>
    <property type="molecule type" value="Genomic_DNA"/>
</dbReference>
<feature type="domain" description="Response regulatory" evidence="3">
    <location>
        <begin position="151"/>
        <end position="268"/>
    </location>
</feature>
<dbReference type="OrthoDB" id="9800897at2"/>
<feature type="modified residue" description="4-aspartylphosphate" evidence="2">
    <location>
        <position position="201"/>
    </location>
</feature>
<name>A0A327X767_9GAMM</name>
<reference evidence="4 6" key="2">
    <citation type="submission" date="2018-06" db="EMBL/GenBank/DDBJ databases">
        <title>Genomic Encyclopedia of Type Strains, Phase III (KMG-III): the genomes of soil and plant-associated and newly described type strains.</title>
        <authorList>
            <person name="Whitman W."/>
        </authorList>
    </citation>
    <scope>NUCLEOTIDE SEQUENCE [LARGE SCALE GENOMIC DNA]</scope>
    <source>
        <strain evidence="4 6">CGMCC 1.15366</strain>
    </source>
</reference>
<dbReference type="Pfam" id="PF00072">
    <property type="entry name" value="Response_reg"/>
    <property type="match status" value="2"/>
</dbReference>
<keyword evidence="1 2" id="KW-0597">Phosphoprotein</keyword>
<comment type="caution">
    <text evidence="4">The sequence shown here is derived from an EMBL/GenBank/DDBJ whole genome shotgun (WGS) entry which is preliminary data.</text>
</comment>
<evidence type="ECO:0000313" key="7">
    <source>
        <dbReference type="Proteomes" id="UP000287865"/>
    </source>
</evidence>